<organism evidence="1 2">
    <name type="scientific">Rosa chinensis</name>
    <name type="common">China rose</name>
    <dbReference type="NCBI Taxonomy" id="74649"/>
    <lineage>
        <taxon>Eukaryota</taxon>
        <taxon>Viridiplantae</taxon>
        <taxon>Streptophyta</taxon>
        <taxon>Embryophyta</taxon>
        <taxon>Tracheophyta</taxon>
        <taxon>Spermatophyta</taxon>
        <taxon>Magnoliopsida</taxon>
        <taxon>eudicotyledons</taxon>
        <taxon>Gunneridae</taxon>
        <taxon>Pentapetalae</taxon>
        <taxon>rosids</taxon>
        <taxon>fabids</taxon>
        <taxon>Rosales</taxon>
        <taxon>Rosaceae</taxon>
        <taxon>Rosoideae</taxon>
        <taxon>Rosoideae incertae sedis</taxon>
        <taxon>Rosa</taxon>
    </lineage>
</organism>
<gene>
    <name evidence="1" type="ORF">RchiOBHm_Chr1g0325591</name>
</gene>
<dbReference type="EMBL" id="PDCK01000039">
    <property type="protein sequence ID" value="PRQ55530.1"/>
    <property type="molecule type" value="Genomic_DNA"/>
</dbReference>
<evidence type="ECO:0000313" key="2">
    <source>
        <dbReference type="Proteomes" id="UP000238479"/>
    </source>
</evidence>
<reference evidence="1 2" key="1">
    <citation type="journal article" date="2018" name="Nat. Genet.">
        <title>The Rosa genome provides new insights in the design of modern roses.</title>
        <authorList>
            <person name="Bendahmane M."/>
        </authorList>
    </citation>
    <scope>NUCLEOTIDE SEQUENCE [LARGE SCALE GENOMIC DNA]</scope>
    <source>
        <strain evidence="2">cv. Old Blush</strain>
    </source>
</reference>
<accession>A0A2P6SA08</accession>
<comment type="caution">
    <text evidence="1">The sequence shown here is derived from an EMBL/GenBank/DDBJ whole genome shotgun (WGS) entry which is preliminary data.</text>
</comment>
<evidence type="ECO:0000313" key="1">
    <source>
        <dbReference type="EMBL" id="PRQ55530.1"/>
    </source>
</evidence>
<dbReference type="Proteomes" id="UP000238479">
    <property type="component" value="Chromosome 1"/>
</dbReference>
<dbReference type="AlphaFoldDB" id="A0A2P6SA08"/>
<proteinExistence type="predicted"/>
<sequence length="47" mass="5343">MMQINFIRVNLKIIRGHNAPLYGSKIFALSVLHSVEKIKVPSVTICY</sequence>
<name>A0A2P6SA08_ROSCH</name>
<keyword evidence="2" id="KW-1185">Reference proteome</keyword>
<dbReference type="Gramene" id="PRQ55530">
    <property type="protein sequence ID" value="PRQ55530"/>
    <property type="gene ID" value="RchiOBHm_Chr1g0325591"/>
</dbReference>
<protein>
    <submittedName>
        <fullName evidence="1">Uncharacterized protein</fullName>
    </submittedName>
</protein>